<evidence type="ECO:0000256" key="1">
    <source>
        <dbReference type="ARBA" id="ARBA00004141"/>
    </source>
</evidence>
<dbReference type="GO" id="GO:0016020">
    <property type="term" value="C:membrane"/>
    <property type="evidence" value="ECO:0007669"/>
    <property type="project" value="UniProtKB-SubCell"/>
</dbReference>
<protein>
    <submittedName>
        <fullName evidence="8">RDD family protein</fullName>
    </submittedName>
</protein>
<evidence type="ECO:0000259" key="7">
    <source>
        <dbReference type="Pfam" id="PF06271"/>
    </source>
</evidence>
<dbReference type="Proteomes" id="UP000475214">
    <property type="component" value="Unassembled WGS sequence"/>
</dbReference>
<organism evidence="8 9">
    <name type="scientific">Phytoactinopolyspora halotolerans</name>
    <dbReference type="NCBI Taxonomy" id="1981512"/>
    <lineage>
        <taxon>Bacteria</taxon>
        <taxon>Bacillati</taxon>
        <taxon>Actinomycetota</taxon>
        <taxon>Actinomycetes</taxon>
        <taxon>Jiangellales</taxon>
        <taxon>Jiangellaceae</taxon>
        <taxon>Phytoactinopolyspora</taxon>
    </lineage>
</organism>
<comment type="subcellular location">
    <subcellularLocation>
        <location evidence="1">Membrane</location>
        <topology evidence="1">Multi-pass membrane protein</topology>
    </subcellularLocation>
</comment>
<dbReference type="EMBL" id="JAAGOA010000015">
    <property type="protein sequence ID" value="NEE02480.1"/>
    <property type="molecule type" value="Genomic_DNA"/>
</dbReference>
<keyword evidence="4 6" id="KW-0472">Membrane</keyword>
<sequence>MGGMSDVVTGEAVPLELRLAKFPSRTIAIVIDLAVYFLCGLALFGLVSAVIPDVDQALATALGLLAVIVLLVALPTTIESLSRGKSLGKLALGLRVVRDDGGPIRTRHALVRALSGVFADFVITSGVGAVFCSLLNERGKRIGDVLAGTVVIRERIPAPSGIPATPPQLAEWAAGLELSRLPNELALSARSYLSRYHQLAPGVRDPLGAQLADQVAAVVSPPPPDGVPAWAYLAAVLNERGRRESVRLAAQHPAQQQDAPGQPQQRPPAPPAPPTQEAAPSPRGTAAADGTAGDEHRDQAEQRRNGSGFAPPA</sequence>
<reference evidence="8 9" key="1">
    <citation type="submission" date="2020-02" db="EMBL/GenBank/DDBJ databases">
        <authorList>
            <person name="Li X.-J."/>
            <person name="Han X.-M."/>
        </authorList>
    </citation>
    <scope>NUCLEOTIDE SEQUENCE [LARGE SCALE GENOMIC DNA]</scope>
    <source>
        <strain evidence="8 9">CCTCC AB 2017055</strain>
    </source>
</reference>
<name>A0A6L9SEI7_9ACTN</name>
<feature type="compositionally biased region" description="Low complexity" evidence="5">
    <location>
        <begin position="249"/>
        <end position="264"/>
    </location>
</feature>
<dbReference type="PANTHER" id="PTHR38480">
    <property type="entry name" value="SLR0254 PROTEIN"/>
    <property type="match status" value="1"/>
</dbReference>
<proteinExistence type="predicted"/>
<evidence type="ECO:0000256" key="3">
    <source>
        <dbReference type="ARBA" id="ARBA00022989"/>
    </source>
</evidence>
<accession>A0A6L9SEI7</accession>
<evidence type="ECO:0000256" key="4">
    <source>
        <dbReference type="ARBA" id="ARBA00023136"/>
    </source>
</evidence>
<dbReference type="AlphaFoldDB" id="A0A6L9SEI7"/>
<gene>
    <name evidence="8" type="ORF">G1H10_20125</name>
</gene>
<evidence type="ECO:0000313" key="8">
    <source>
        <dbReference type="EMBL" id="NEE02480.1"/>
    </source>
</evidence>
<comment type="caution">
    <text evidence="8">The sequence shown here is derived from an EMBL/GenBank/DDBJ whole genome shotgun (WGS) entry which is preliminary data.</text>
</comment>
<evidence type="ECO:0000256" key="5">
    <source>
        <dbReference type="SAM" id="MobiDB-lite"/>
    </source>
</evidence>
<evidence type="ECO:0000256" key="6">
    <source>
        <dbReference type="SAM" id="Phobius"/>
    </source>
</evidence>
<feature type="transmembrane region" description="Helical" evidence="6">
    <location>
        <begin position="27"/>
        <end position="51"/>
    </location>
</feature>
<evidence type="ECO:0000313" key="9">
    <source>
        <dbReference type="Proteomes" id="UP000475214"/>
    </source>
</evidence>
<keyword evidence="9" id="KW-1185">Reference proteome</keyword>
<feature type="region of interest" description="Disordered" evidence="5">
    <location>
        <begin position="246"/>
        <end position="313"/>
    </location>
</feature>
<keyword evidence="2 6" id="KW-0812">Transmembrane</keyword>
<keyword evidence="3 6" id="KW-1133">Transmembrane helix</keyword>
<dbReference type="Pfam" id="PF06271">
    <property type="entry name" value="RDD"/>
    <property type="match status" value="1"/>
</dbReference>
<dbReference type="InterPro" id="IPR010432">
    <property type="entry name" value="RDD"/>
</dbReference>
<feature type="compositionally biased region" description="Low complexity" evidence="5">
    <location>
        <begin position="275"/>
        <end position="291"/>
    </location>
</feature>
<feature type="compositionally biased region" description="Pro residues" evidence="5">
    <location>
        <begin position="265"/>
        <end position="274"/>
    </location>
</feature>
<feature type="transmembrane region" description="Helical" evidence="6">
    <location>
        <begin position="57"/>
        <end position="78"/>
    </location>
</feature>
<dbReference type="PANTHER" id="PTHR38480:SF1">
    <property type="entry name" value="SLR0254 PROTEIN"/>
    <property type="match status" value="1"/>
</dbReference>
<feature type="domain" description="RDD" evidence="7">
    <location>
        <begin position="20"/>
        <end position="148"/>
    </location>
</feature>
<evidence type="ECO:0000256" key="2">
    <source>
        <dbReference type="ARBA" id="ARBA00022692"/>
    </source>
</evidence>
<feature type="compositionally biased region" description="Basic and acidic residues" evidence="5">
    <location>
        <begin position="293"/>
        <end position="304"/>
    </location>
</feature>